<dbReference type="InterPro" id="IPR027434">
    <property type="entry name" value="Homing_endonucl"/>
</dbReference>
<dbReference type="Proteomes" id="UP000231098">
    <property type="component" value="Unassembled WGS sequence"/>
</dbReference>
<feature type="domain" description="Homing endonuclease LAGLIDADG" evidence="1">
    <location>
        <begin position="12"/>
        <end position="117"/>
    </location>
</feature>
<dbReference type="Gene3D" id="3.10.28.10">
    <property type="entry name" value="Homing endonucleases"/>
    <property type="match status" value="1"/>
</dbReference>
<dbReference type="Pfam" id="PF00961">
    <property type="entry name" value="LAGLIDADG_1"/>
    <property type="match status" value="1"/>
</dbReference>
<evidence type="ECO:0000313" key="2">
    <source>
        <dbReference type="EMBL" id="PIS21586.1"/>
    </source>
</evidence>
<dbReference type="InterPro" id="IPR004860">
    <property type="entry name" value="LAGLIDADG_dom"/>
</dbReference>
<dbReference type="SUPFAM" id="SSF55608">
    <property type="entry name" value="Homing endonucleases"/>
    <property type="match status" value="1"/>
</dbReference>
<proteinExistence type="predicted"/>
<organism evidence="2 3">
    <name type="scientific">candidate division WWE3 bacterium CG08_land_8_20_14_0_20_41_15</name>
    <dbReference type="NCBI Taxonomy" id="1975086"/>
    <lineage>
        <taxon>Bacteria</taxon>
        <taxon>Katanobacteria</taxon>
    </lineage>
</organism>
<dbReference type="InterPro" id="IPR051289">
    <property type="entry name" value="LAGLIDADG_Endonuclease"/>
</dbReference>
<name>A0A2H0X9I8_UNCKA</name>
<dbReference type="PANTHER" id="PTHR36181">
    <property type="entry name" value="INTRON-ENCODED ENDONUCLEASE AI3-RELATED"/>
    <property type="match status" value="1"/>
</dbReference>
<sequence length="150" mass="17790">MGKFKIVNPWYIVGFTDGEGCFAILLSKHKTKKARIDANLCYEIELRADDRPVLELIQKRLDCGRIVVLNYERYGWKPHVKYVVKKQSDIFNKVIPFFKRFPLKGKKGKDFELFCRAADIFRTKQHLSEEGINKLIKLREFMNERRPMYG</sequence>
<dbReference type="EMBL" id="PEYV01000030">
    <property type="protein sequence ID" value="PIS21586.1"/>
    <property type="molecule type" value="Genomic_DNA"/>
</dbReference>
<reference evidence="3" key="1">
    <citation type="submission" date="2017-09" db="EMBL/GenBank/DDBJ databases">
        <title>Depth-based differentiation of microbial function through sediment-hosted aquifers and enrichment of novel symbionts in the deep terrestrial subsurface.</title>
        <authorList>
            <person name="Probst A.J."/>
            <person name="Ladd B."/>
            <person name="Jarett J.K."/>
            <person name="Geller-Mcgrath D.E."/>
            <person name="Sieber C.M.K."/>
            <person name="Emerson J.B."/>
            <person name="Anantharaman K."/>
            <person name="Thomas B.C."/>
            <person name="Malmstrom R."/>
            <person name="Stieglmeier M."/>
            <person name="Klingl A."/>
            <person name="Woyke T."/>
            <person name="Ryan C.M."/>
            <person name="Banfield J.F."/>
        </authorList>
    </citation>
    <scope>NUCLEOTIDE SEQUENCE [LARGE SCALE GENOMIC DNA]</scope>
</reference>
<gene>
    <name evidence="2" type="ORF">COT51_02005</name>
</gene>
<dbReference type="AlphaFoldDB" id="A0A2H0X9I8"/>
<protein>
    <recommendedName>
        <fullName evidence="1">Homing endonuclease LAGLIDADG domain-containing protein</fullName>
    </recommendedName>
</protein>
<comment type="caution">
    <text evidence="2">The sequence shown here is derived from an EMBL/GenBank/DDBJ whole genome shotgun (WGS) entry which is preliminary data.</text>
</comment>
<evidence type="ECO:0000259" key="1">
    <source>
        <dbReference type="Pfam" id="PF00961"/>
    </source>
</evidence>
<evidence type="ECO:0000313" key="3">
    <source>
        <dbReference type="Proteomes" id="UP000231098"/>
    </source>
</evidence>
<dbReference type="PANTHER" id="PTHR36181:SF4">
    <property type="entry name" value="LAGLIDADG ENDONUCLEASE"/>
    <property type="match status" value="1"/>
</dbReference>
<dbReference type="GO" id="GO:0004519">
    <property type="term" value="F:endonuclease activity"/>
    <property type="evidence" value="ECO:0007669"/>
    <property type="project" value="InterPro"/>
</dbReference>
<accession>A0A2H0X9I8</accession>